<proteinExistence type="predicted"/>
<dbReference type="Proteomes" id="UP000239757">
    <property type="component" value="Unassembled WGS sequence"/>
</dbReference>
<protein>
    <submittedName>
        <fullName evidence="1">Uncharacterized protein</fullName>
    </submittedName>
</protein>
<evidence type="ECO:0000313" key="1">
    <source>
        <dbReference type="EMBL" id="PPS10731.1"/>
    </source>
</evidence>
<dbReference type="AlphaFoldDB" id="A0A2P5Y597"/>
<name>A0A2P5Y597_GOSBA</name>
<sequence length="199" mass="22334">MLSMLEMPYGDIWPMREVAPGAKVCQHFEGEKCMCRLRACSSFSSLNSSIYKPSAAPNSGTLSWQTNPPRYVGSIIPKNSSSGSVYTRACGFTQLCRTTVSSFIRFSHARVYKPHTCLNLTARVEEILALFSHGLKHARVLGRVSVKTPDFKISISAVYLKSAELGMTHLHRTEWKNTEYRKRDFLIWCGSDNVGIYGI</sequence>
<organism evidence="1 2">
    <name type="scientific">Gossypium barbadense</name>
    <name type="common">Sea Island cotton</name>
    <name type="synonym">Hibiscus barbadensis</name>
    <dbReference type="NCBI Taxonomy" id="3634"/>
    <lineage>
        <taxon>Eukaryota</taxon>
        <taxon>Viridiplantae</taxon>
        <taxon>Streptophyta</taxon>
        <taxon>Embryophyta</taxon>
        <taxon>Tracheophyta</taxon>
        <taxon>Spermatophyta</taxon>
        <taxon>Magnoliopsida</taxon>
        <taxon>eudicotyledons</taxon>
        <taxon>Gunneridae</taxon>
        <taxon>Pentapetalae</taxon>
        <taxon>rosids</taxon>
        <taxon>malvids</taxon>
        <taxon>Malvales</taxon>
        <taxon>Malvaceae</taxon>
        <taxon>Malvoideae</taxon>
        <taxon>Gossypium</taxon>
    </lineage>
</organism>
<accession>A0A2P5Y597</accession>
<gene>
    <name evidence="1" type="ORF">GOBAR_AA09914</name>
</gene>
<dbReference type="EMBL" id="KZ663686">
    <property type="protein sequence ID" value="PPS10731.1"/>
    <property type="molecule type" value="Genomic_DNA"/>
</dbReference>
<evidence type="ECO:0000313" key="2">
    <source>
        <dbReference type="Proteomes" id="UP000239757"/>
    </source>
</evidence>
<reference evidence="1 2" key="1">
    <citation type="submission" date="2015-01" db="EMBL/GenBank/DDBJ databases">
        <title>Genome of allotetraploid Gossypium barbadense reveals genomic plasticity and fiber elongation in cotton evolution.</title>
        <authorList>
            <person name="Chen X."/>
            <person name="Liu X."/>
            <person name="Zhao B."/>
            <person name="Zheng H."/>
            <person name="Hu Y."/>
            <person name="Lu G."/>
            <person name="Yang C."/>
            <person name="Chen J."/>
            <person name="Shan C."/>
            <person name="Zhang L."/>
            <person name="Zhou Y."/>
            <person name="Wang L."/>
            <person name="Guo W."/>
            <person name="Bai Y."/>
            <person name="Ruan J."/>
            <person name="Shangguan X."/>
            <person name="Mao Y."/>
            <person name="Jiang J."/>
            <person name="Zhu Y."/>
            <person name="Lei J."/>
            <person name="Kang H."/>
            <person name="Chen S."/>
            <person name="He X."/>
            <person name="Wang R."/>
            <person name="Wang Y."/>
            <person name="Chen J."/>
            <person name="Wang L."/>
            <person name="Yu S."/>
            <person name="Wang B."/>
            <person name="Wei J."/>
            <person name="Song S."/>
            <person name="Lu X."/>
            <person name="Gao Z."/>
            <person name="Gu W."/>
            <person name="Deng X."/>
            <person name="Ma D."/>
            <person name="Wang S."/>
            <person name="Liang W."/>
            <person name="Fang L."/>
            <person name="Cai C."/>
            <person name="Zhu X."/>
            <person name="Zhou B."/>
            <person name="Zhang Y."/>
            <person name="Chen Z."/>
            <person name="Xu S."/>
            <person name="Zhu R."/>
            <person name="Wang S."/>
            <person name="Zhang T."/>
            <person name="Zhao G."/>
        </authorList>
    </citation>
    <scope>NUCLEOTIDE SEQUENCE [LARGE SCALE GENOMIC DNA]</scope>
    <source>
        <strain evidence="2">cv. Xinhai21</strain>
        <tissue evidence="1">Leaf</tissue>
    </source>
</reference>